<dbReference type="AlphaFoldDB" id="A0A4P2VBK1"/>
<dbReference type="InterPro" id="IPR015421">
    <property type="entry name" value="PyrdxlP-dep_Trfase_major"/>
</dbReference>
<dbReference type="Gene3D" id="3.90.1150.10">
    <property type="entry name" value="Aspartate Aminotransferase, domain 1"/>
    <property type="match status" value="1"/>
</dbReference>
<organism evidence="3 4">
    <name type="scientific">Conexivisphaera calida</name>
    <dbReference type="NCBI Taxonomy" id="1874277"/>
    <lineage>
        <taxon>Archaea</taxon>
        <taxon>Nitrososphaerota</taxon>
        <taxon>Conexivisphaeria</taxon>
        <taxon>Conexivisphaerales</taxon>
        <taxon>Conexivisphaeraceae</taxon>
        <taxon>Conexivisphaera</taxon>
    </lineage>
</organism>
<keyword evidence="3" id="KW-0808">Transferase</keyword>
<proteinExistence type="inferred from homology"/>
<dbReference type="Proteomes" id="UP000509448">
    <property type="component" value="Chromosome"/>
</dbReference>
<dbReference type="RefSeq" id="WP_174448215.1">
    <property type="nucleotide sequence ID" value="NZ_AP018732.1"/>
</dbReference>
<comment type="similarity">
    <text evidence="1">Belongs to the DegT/DnrJ/EryC1 family.</text>
</comment>
<dbReference type="EMBL" id="AP018732">
    <property type="protein sequence ID" value="BBE41926.1"/>
    <property type="molecule type" value="Genomic_DNA"/>
</dbReference>
<name>A0A4P2VBK1_9ARCH</name>
<evidence type="ECO:0000313" key="4">
    <source>
        <dbReference type="Proteomes" id="UP000509448"/>
    </source>
</evidence>
<keyword evidence="4" id="KW-1185">Reference proteome</keyword>
<dbReference type="GO" id="GO:0030170">
    <property type="term" value="F:pyridoxal phosphate binding"/>
    <property type="evidence" value="ECO:0007669"/>
    <property type="project" value="TreeGrafter"/>
</dbReference>
<dbReference type="InterPro" id="IPR015422">
    <property type="entry name" value="PyrdxlP-dep_Trfase_small"/>
</dbReference>
<dbReference type="Pfam" id="PF01041">
    <property type="entry name" value="DegT_DnrJ_EryC1"/>
    <property type="match status" value="1"/>
</dbReference>
<dbReference type="PANTHER" id="PTHR30244">
    <property type="entry name" value="TRANSAMINASE"/>
    <property type="match status" value="1"/>
</dbReference>
<dbReference type="CDD" id="cd00616">
    <property type="entry name" value="AHBA_syn"/>
    <property type="match status" value="1"/>
</dbReference>
<dbReference type="InterPro" id="IPR015424">
    <property type="entry name" value="PyrdxlP-dep_Trfase"/>
</dbReference>
<dbReference type="PANTHER" id="PTHR30244:SF34">
    <property type="entry name" value="DTDP-4-AMINO-4,6-DIDEOXYGALACTOSE TRANSAMINASE"/>
    <property type="match status" value="1"/>
</dbReference>
<evidence type="ECO:0000313" key="3">
    <source>
        <dbReference type="EMBL" id="BBE41926.1"/>
    </source>
</evidence>
<accession>A0A4P2VBK1</accession>
<dbReference type="SUPFAM" id="SSF53383">
    <property type="entry name" value="PLP-dependent transferases"/>
    <property type="match status" value="1"/>
</dbReference>
<dbReference type="KEGG" id="ccai:NAS2_0537"/>
<sequence>MDDKLAVEGGKPAARRTIPISRPSMGEEEASSVRDVVLSGNLREGRRARELESRMAAYIGVRHAIAVNSGTSSLLATYMAALERGSEVIVPDFTFVATASAAAVAGLRPVFADIRLDTYEIDLEDAARRITDRTSAIVLVNLYGLSGDVRALEELARDHGLKLIIDSAQALGAQVDGREAGSYGDVSCYSFYPSKNVTTGEGGLVATNNDSLADRVKLVKDHGQRGPYLHEVLGLNLRMGEMEAAIGLVQLSKLESMIEARRRNAEVLRRGLSGIPGLHLPVEPRGRRHTYNLFTVRIEPELYRVDRDRIVEAIKAEGVDARVYYPVPLHRQPIFSSSPGEDLPNSELAARTVFSLPSYPSLSGEDLEDIVRATTKVLTAYLRR</sequence>
<dbReference type="GO" id="GO:0000271">
    <property type="term" value="P:polysaccharide biosynthetic process"/>
    <property type="evidence" value="ECO:0007669"/>
    <property type="project" value="TreeGrafter"/>
</dbReference>
<dbReference type="InterPro" id="IPR000653">
    <property type="entry name" value="DegT/StrS_aminotransferase"/>
</dbReference>
<reference evidence="3 4" key="1">
    <citation type="journal article" date="2019" name="ISME J.">
        <title>Isolation and characterization of a thermophilic sulfur- and iron-reducing thaumarchaeote from a terrestrial acidic hot spring.</title>
        <authorList>
            <person name="Kato S."/>
            <person name="Itoh T."/>
            <person name="Yuki M."/>
            <person name="Nagamori M."/>
            <person name="Ohnishi M."/>
            <person name="Uematsu K."/>
            <person name="Suzuki K."/>
            <person name="Takashina T."/>
            <person name="Ohkuma M."/>
        </authorList>
    </citation>
    <scope>NUCLEOTIDE SEQUENCE [LARGE SCALE GENOMIC DNA]</scope>
    <source>
        <strain evidence="3 4">NAS-02</strain>
    </source>
</reference>
<evidence type="ECO:0000256" key="1">
    <source>
        <dbReference type="RuleBase" id="RU004508"/>
    </source>
</evidence>
<evidence type="ECO:0000256" key="2">
    <source>
        <dbReference type="SAM" id="MobiDB-lite"/>
    </source>
</evidence>
<dbReference type="GeneID" id="55584355"/>
<gene>
    <name evidence="3" type="ORF">NAS2_0537</name>
</gene>
<dbReference type="OrthoDB" id="10355at2157"/>
<dbReference type="GO" id="GO:0008483">
    <property type="term" value="F:transaminase activity"/>
    <property type="evidence" value="ECO:0007669"/>
    <property type="project" value="UniProtKB-KW"/>
</dbReference>
<keyword evidence="3" id="KW-0032">Aminotransferase</keyword>
<keyword evidence="1" id="KW-0663">Pyridoxal phosphate</keyword>
<dbReference type="Gene3D" id="3.40.640.10">
    <property type="entry name" value="Type I PLP-dependent aspartate aminotransferase-like (Major domain)"/>
    <property type="match status" value="1"/>
</dbReference>
<feature type="region of interest" description="Disordered" evidence="2">
    <location>
        <begin position="1"/>
        <end position="29"/>
    </location>
</feature>
<dbReference type="PIRSF" id="PIRSF000390">
    <property type="entry name" value="PLP_StrS"/>
    <property type="match status" value="1"/>
</dbReference>
<protein>
    <submittedName>
        <fullName evidence="3">UDP-4-amino-4-deoxy-L-arabinose--oxoglutarate aminotransferase</fullName>
    </submittedName>
</protein>